<keyword evidence="1" id="KW-0812">Transmembrane</keyword>
<feature type="transmembrane region" description="Helical" evidence="1">
    <location>
        <begin position="60"/>
        <end position="81"/>
    </location>
</feature>
<keyword evidence="1" id="KW-0472">Membrane</keyword>
<dbReference type="Proteomes" id="UP000193719">
    <property type="component" value="Unassembled WGS sequence"/>
</dbReference>
<dbReference type="EMBL" id="MCFH01000007">
    <property type="protein sequence ID" value="ORX56638.1"/>
    <property type="molecule type" value="Genomic_DNA"/>
</dbReference>
<dbReference type="OrthoDB" id="10576507at2759"/>
<gene>
    <name evidence="2" type="ORF">BCR36DRAFT_402615</name>
</gene>
<feature type="transmembrane region" description="Helical" evidence="1">
    <location>
        <begin position="141"/>
        <end position="163"/>
    </location>
</feature>
<feature type="transmembrane region" description="Helical" evidence="1">
    <location>
        <begin position="33"/>
        <end position="54"/>
    </location>
</feature>
<evidence type="ECO:0000313" key="3">
    <source>
        <dbReference type="Proteomes" id="UP000193719"/>
    </source>
</evidence>
<protein>
    <recommendedName>
        <fullName evidence="4">MARVEL domain-containing protein</fullName>
    </recommendedName>
</protein>
<feature type="transmembrane region" description="Helical" evidence="1">
    <location>
        <begin position="93"/>
        <end position="113"/>
    </location>
</feature>
<dbReference type="AlphaFoldDB" id="A0A1Y1VIY3"/>
<name>A0A1Y1VIY3_9FUNG</name>
<reference evidence="2 3" key="1">
    <citation type="submission" date="2016-08" db="EMBL/GenBank/DDBJ databases">
        <title>Genomes of anaerobic fungi encode conserved fungal cellulosomes for biomass hydrolysis.</title>
        <authorList>
            <consortium name="DOE Joint Genome Institute"/>
            <person name="Haitjema C.H."/>
            <person name="Gilmore S.P."/>
            <person name="Henske J.K."/>
            <person name="Solomon K.V."/>
            <person name="De Groot R."/>
            <person name="Kuo A."/>
            <person name="Mondo S.J."/>
            <person name="Salamov A.A."/>
            <person name="Labutti K."/>
            <person name="Zhao Z."/>
            <person name="Chiniquy J."/>
            <person name="Barry K."/>
            <person name="Brewer H.M."/>
            <person name="Purvine S.O."/>
            <person name="Wright A.T."/>
            <person name="Boxma B."/>
            <person name="Van Alen T."/>
            <person name="Hackstein J.H."/>
            <person name="Baker S.E."/>
            <person name="Grigoriev I.V."/>
            <person name="O'Malley M.A."/>
        </authorList>
    </citation>
    <scope>NUCLEOTIDE SEQUENCE [LARGE SCALE GENOMIC DNA]</scope>
    <source>
        <strain evidence="3">finn</strain>
    </source>
</reference>
<keyword evidence="3" id="KW-1185">Reference proteome</keyword>
<accession>A0A1Y1VIY3</accession>
<keyword evidence="1" id="KW-1133">Transmembrane helix</keyword>
<proteinExistence type="predicted"/>
<sequence length="192" mass="22445">MAKYSKRDDNEESGCCSLNNCLFCCCLPLKPSIVITTISIIVSLIIAIILNIIFYDFSIWMLFIFIIYIIVIISLIVLLIGIHKDNLPFMKQFIPVFFLFLIFQTFLMIYDIIQRFKDTVVYNTINGKQYEHTIKNDLSTFIKILLIILAIINIIIMVGYYYATCKYIKLVESGEAGEYERRLEENRTKRSN</sequence>
<organism evidence="2 3">
    <name type="scientific">Piromyces finnis</name>
    <dbReference type="NCBI Taxonomy" id="1754191"/>
    <lineage>
        <taxon>Eukaryota</taxon>
        <taxon>Fungi</taxon>
        <taxon>Fungi incertae sedis</taxon>
        <taxon>Chytridiomycota</taxon>
        <taxon>Chytridiomycota incertae sedis</taxon>
        <taxon>Neocallimastigomycetes</taxon>
        <taxon>Neocallimastigales</taxon>
        <taxon>Neocallimastigaceae</taxon>
        <taxon>Piromyces</taxon>
    </lineage>
</organism>
<comment type="caution">
    <text evidence="2">The sequence shown here is derived from an EMBL/GenBank/DDBJ whole genome shotgun (WGS) entry which is preliminary data.</text>
</comment>
<evidence type="ECO:0008006" key="4">
    <source>
        <dbReference type="Google" id="ProtNLM"/>
    </source>
</evidence>
<evidence type="ECO:0000313" key="2">
    <source>
        <dbReference type="EMBL" id="ORX56638.1"/>
    </source>
</evidence>
<reference evidence="2 3" key="2">
    <citation type="submission" date="2016-08" db="EMBL/GenBank/DDBJ databases">
        <title>Pervasive Adenine N6-methylation of Active Genes in Fungi.</title>
        <authorList>
            <consortium name="DOE Joint Genome Institute"/>
            <person name="Mondo S.J."/>
            <person name="Dannebaum R.O."/>
            <person name="Kuo R.C."/>
            <person name="Labutti K."/>
            <person name="Haridas S."/>
            <person name="Kuo A."/>
            <person name="Salamov A."/>
            <person name="Ahrendt S.R."/>
            <person name="Lipzen A."/>
            <person name="Sullivan W."/>
            <person name="Andreopoulos W.B."/>
            <person name="Clum A."/>
            <person name="Lindquist E."/>
            <person name="Daum C."/>
            <person name="Ramamoorthy G.K."/>
            <person name="Gryganskyi A."/>
            <person name="Culley D."/>
            <person name="Magnuson J.K."/>
            <person name="James T.Y."/>
            <person name="O'Malley M.A."/>
            <person name="Stajich J.E."/>
            <person name="Spatafora J.W."/>
            <person name="Visel A."/>
            <person name="Grigoriev I.V."/>
        </authorList>
    </citation>
    <scope>NUCLEOTIDE SEQUENCE [LARGE SCALE GENOMIC DNA]</scope>
    <source>
        <strain evidence="3">finn</strain>
    </source>
</reference>
<evidence type="ECO:0000256" key="1">
    <source>
        <dbReference type="SAM" id="Phobius"/>
    </source>
</evidence>